<comment type="caution">
    <text evidence="1">The sequence shown here is derived from an EMBL/GenBank/DDBJ whole genome shotgun (WGS) entry which is preliminary data.</text>
</comment>
<name>A0A0C1N4P3_9CYAN</name>
<sequence length="70" mass="8086">MTDQQFTQQLQFVLRALEDLGQYPQWQNLCNCAEDARQLTLADATRAIEWAVYSETQPAYIPTIEEIFGC</sequence>
<gene>
    <name evidence="1" type="ORF">DA73_0226435</name>
</gene>
<protein>
    <submittedName>
        <fullName evidence="1">Uncharacterized protein</fullName>
    </submittedName>
</protein>
<dbReference type="STRING" id="1479485.DA73_0226435"/>
<dbReference type="EMBL" id="JHEG02000055">
    <property type="protein sequence ID" value="KIE09602.1"/>
    <property type="molecule type" value="Genomic_DNA"/>
</dbReference>
<organism evidence="1">
    <name type="scientific">Tolypothrix bouteillei VB521301</name>
    <dbReference type="NCBI Taxonomy" id="1479485"/>
    <lineage>
        <taxon>Bacteria</taxon>
        <taxon>Bacillati</taxon>
        <taxon>Cyanobacteriota</taxon>
        <taxon>Cyanophyceae</taxon>
        <taxon>Nostocales</taxon>
        <taxon>Tolypothrichaceae</taxon>
        <taxon>Tolypothrix</taxon>
    </lineage>
</organism>
<dbReference type="OrthoDB" id="9847334at2"/>
<proteinExistence type="predicted"/>
<accession>A0A0C1N4P3</accession>
<evidence type="ECO:0000313" key="1">
    <source>
        <dbReference type="EMBL" id="KIE09602.1"/>
    </source>
</evidence>
<dbReference type="AlphaFoldDB" id="A0A0C1N4P3"/>
<reference evidence="1" key="1">
    <citation type="journal article" date="2015" name="Genome Announc.">
        <title>Draft Genome Sequence of Tolypothrix boutellei Strain VB521301.</title>
        <authorList>
            <person name="Chandrababunaidu M.M."/>
            <person name="Singh D."/>
            <person name="Sen D."/>
            <person name="Bhan S."/>
            <person name="Das S."/>
            <person name="Gupta A."/>
            <person name="Adhikary S.P."/>
            <person name="Tripathy S."/>
        </authorList>
    </citation>
    <scope>NUCLEOTIDE SEQUENCE</scope>
    <source>
        <strain evidence="1">VB521301</strain>
    </source>
</reference>